<evidence type="ECO:0000256" key="9">
    <source>
        <dbReference type="ARBA" id="ARBA00023136"/>
    </source>
</evidence>
<protein>
    <recommendedName>
        <fullName evidence="3">Chitin synthase export chaperone</fullName>
    </recommendedName>
</protein>
<reference evidence="11" key="1">
    <citation type="submission" date="2021-01" db="EMBL/GenBank/DDBJ databases">
        <authorList>
            <person name="Kaushik A."/>
        </authorList>
    </citation>
    <scope>NUCLEOTIDE SEQUENCE</scope>
    <source>
        <strain evidence="11">Type strain: AG8-Rh-89/</strain>
    </source>
</reference>
<dbReference type="GO" id="GO:0015031">
    <property type="term" value="P:protein transport"/>
    <property type="evidence" value="ECO:0007669"/>
    <property type="project" value="UniProtKB-KW"/>
</dbReference>
<comment type="subcellular location">
    <subcellularLocation>
        <location evidence="1">Endoplasmic reticulum membrane</location>
        <topology evidence="1">Multi-pass membrane protein</topology>
    </subcellularLocation>
</comment>
<keyword evidence="7" id="KW-0653">Protein transport</keyword>
<dbReference type="Proteomes" id="UP000663850">
    <property type="component" value="Unassembled WGS sequence"/>
</dbReference>
<evidence type="ECO:0000256" key="8">
    <source>
        <dbReference type="ARBA" id="ARBA00022989"/>
    </source>
</evidence>
<proteinExistence type="inferred from homology"/>
<evidence type="ECO:0000256" key="6">
    <source>
        <dbReference type="ARBA" id="ARBA00022824"/>
    </source>
</evidence>
<evidence type="ECO:0000256" key="2">
    <source>
        <dbReference type="ARBA" id="ARBA00009274"/>
    </source>
</evidence>
<evidence type="ECO:0000256" key="10">
    <source>
        <dbReference type="ARBA" id="ARBA00023316"/>
    </source>
</evidence>
<dbReference type="EMBL" id="CAJMWZ010001807">
    <property type="protein sequence ID" value="CAE6443083.1"/>
    <property type="molecule type" value="Genomic_DNA"/>
</dbReference>
<dbReference type="GO" id="GO:0005789">
    <property type="term" value="C:endoplasmic reticulum membrane"/>
    <property type="evidence" value="ECO:0007669"/>
    <property type="project" value="UniProtKB-SubCell"/>
</dbReference>
<dbReference type="PANTHER" id="PTHR35329:SF2">
    <property type="entry name" value="CHITIN SYNTHASE EXPORT CHAPERONE"/>
    <property type="match status" value="1"/>
</dbReference>
<dbReference type="InterPro" id="IPR022057">
    <property type="entry name" value="Chs7"/>
</dbReference>
<organism evidence="11 12">
    <name type="scientific">Rhizoctonia solani</name>
    <dbReference type="NCBI Taxonomy" id="456999"/>
    <lineage>
        <taxon>Eukaryota</taxon>
        <taxon>Fungi</taxon>
        <taxon>Dikarya</taxon>
        <taxon>Basidiomycota</taxon>
        <taxon>Agaricomycotina</taxon>
        <taxon>Agaricomycetes</taxon>
        <taxon>Cantharellales</taxon>
        <taxon>Ceratobasidiaceae</taxon>
        <taxon>Rhizoctonia</taxon>
    </lineage>
</organism>
<dbReference type="PANTHER" id="PTHR35329">
    <property type="entry name" value="CHITIN SYNTHASE EXPORT CHAPERONE"/>
    <property type="match status" value="1"/>
</dbReference>
<keyword evidence="8" id="KW-1133">Transmembrane helix</keyword>
<evidence type="ECO:0000313" key="11">
    <source>
        <dbReference type="EMBL" id="CAE6443083.1"/>
    </source>
</evidence>
<keyword evidence="10" id="KW-0961">Cell wall biogenesis/degradation</keyword>
<keyword evidence="9" id="KW-0472">Membrane</keyword>
<keyword evidence="4" id="KW-0813">Transport</keyword>
<evidence type="ECO:0000313" key="12">
    <source>
        <dbReference type="Proteomes" id="UP000663850"/>
    </source>
</evidence>
<evidence type="ECO:0000256" key="7">
    <source>
        <dbReference type="ARBA" id="ARBA00022927"/>
    </source>
</evidence>
<comment type="caution">
    <text evidence="11">The sequence shown here is derived from an EMBL/GenBank/DDBJ whole genome shotgun (WGS) entry which is preliminary data.</text>
</comment>
<dbReference type="GO" id="GO:0071555">
    <property type="term" value="P:cell wall organization"/>
    <property type="evidence" value="ECO:0007669"/>
    <property type="project" value="UniProtKB-KW"/>
</dbReference>
<keyword evidence="5" id="KW-0812">Transmembrane</keyword>
<keyword evidence="6" id="KW-0256">Endoplasmic reticulum</keyword>
<dbReference type="GO" id="GO:0051082">
    <property type="term" value="F:unfolded protein binding"/>
    <property type="evidence" value="ECO:0007669"/>
    <property type="project" value="TreeGrafter"/>
</dbReference>
<evidence type="ECO:0000256" key="5">
    <source>
        <dbReference type="ARBA" id="ARBA00022692"/>
    </source>
</evidence>
<comment type="similarity">
    <text evidence="2">Belongs to the CHS7 family.</text>
</comment>
<dbReference type="Pfam" id="PF12271">
    <property type="entry name" value="Chs7"/>
    <property type="match status" value="1"/>
</dbReference>
<sequence length="69" mass="7573">MGFKFGSFDDICSTASLVICPLVGESQGIEPTCYSRNVEINGTLIFQPGIDVFCTYCRISDDGDHDIPY</sequence>
<dbReference type="AlphaFoldDB" id="A0A8H3AXY2"/>
<evidence type="ECO:0000256" key="3">
    <source>
        <dbReference type="ARBA" id="ARBA00018354"/>
    </source>
</evidence>
<gene>
    <name evidence="11" type="ORF">RDB_LOCUS32408</name>
</gene>
<accession>A0A8H3AXY2</accession>
<dbReference type="GO" id="GO:0006457">
    <property type="term" value="P:protein folding"/>
    <property type="evidence" value="ECO:0007669"/>
    <property type="project" value="TreeGrafter"/>
</dbReference>
<evidence type="ECO:0000256" key="4">
    <source>
        <dbReference type="ARBA" id="ARBA00022448"/>
    </source>
</evidence>
<evidence type="ECO:0000256" key="1">
    <source>
        <dbReference type="ARBA" id="ARBA00004477"/>
    </source>
</evidence>
<name>A0A8H3AXY2_9AGAM</name>